<feature type="compositionally biased region" description="Polar residues" evidence="1">
    <location>
        <begin position="52"/>
        <end position="75"/>
    </location>
</feature>
<feature type="compositionally biased region" description="Basic residues" evidence="1">
    <location>
        <begin position="77"/>
        <end position="98"/>
    </location>
</feature>
<sequence>MPSWWWLASKRETDESRTMLPTTHRMRNQTMQDRPGQQQHDYTSHGGKNKETNYTVTSRPSTGPRETSGTQQNHRQLAARRTPHWHRKPSASAKKMRPLVRGTNQL</sequence>
<feature type="region of interest" description="Disordered" evidence="1">
    <location>
        <begin position="1"/>
        <end position="106"/>
    </location>
</feature>
<dbReference type="EMBL" id="GBRH01184542">
    <property type="protein sequence ID" value="JAE13354.1"/>
    <property type="molecule type" value="Transcribed_RNA"/>
</dbReference>
<accession>A0A0A9FQ15</accession>
<feature type="compositionally biased region" description="Polar residues" evidence="1">
    <location>
        <begin position="28"/>
        <end position="41"/>
    </location>
</feature>
<evidence type="ECO:0000256" key="1">
    <source>
        <dbReference type="SAM" id="MobiDB-lite"/>
    </source>
</evidence>
<name>A0A0A9FQ15_ARUDO</name>
<dbReference type="AlphaFoldDB" id="A0A0A9FQ15"/>
<evidence type="ECO:0000313" key="2">
    <source>
        <dbReference type="EMBL" id="JAE13354.1"/>
    </source>
</evidence>
<protein>
    <submittedName>
        <fullName evidence="2">Uncharacterized protein</fullName>
    </submittedName>
</protein>
<organism evidence="2">
    <name type="scientific">Arundo donax</name>
    <name type="common">Giant reed</name>
    <name type="synonym">Donax arundinaceus</name>
    <dbReference type="NCBI Taxonomy" id="35708"/>
    <lineage>
        <taxon>Eukaryota</taxon>
        <taxon>Viridiplantae</taxon>
        <taxon>Streptophyta</taxon>
        <taxon>Embryophyta</taxon>
        <taxon>Tracheophyta</taxon>
        <taxon>Spermatophyta</taxon>
        <taxon>Magnoliopsida</taxon>
        <taxon>Liliopsida</taxon>
        <taxon>Poales</taxon>
        <taxon>Poaceae</taxon>
        <taxon>PACMAD clade</taxon>
        <taxon>Arundinoideae</taxon>
        <taxon>Arundineae</taxon>
        <taxon>Arundo</taxon>
    </lineage>
</organism>
<proteinExistence type="predicted"/>
<reference evidence="2" key="1">
    <citation type="submission" date="2014-09" db="EMBL/GenBank/DDBJ databases">
        <authorList>
            <person name="Magalhaes I.L.F."/>
            <person name="Oliveira U."/>
            <person name="Santos F.R."/>
            <person name="Vidigal T.H.D.A."/>
            <person name="Brescovit A.D."/>
            <person name="Santos A.J."/>
        </authorList>
    </citation>
    <scope>NUCLEOTIDE SEQUENCE</scope>
    <source>
        <tissue evidence="2">Shoot tissue taken approximately 20 cm above the soil surface</tissue>
    </source>
</reference>
<reference evidence="2" key="2">
    <citation type="journal article" date="2015" name="Data Brief">
        <title>Shoot transcriptome of the giant reed, Arundo donax.</title>
        <authorList>
            <person name="Barrero R.A."/>
            <person name="Guerrero F.D."/>
            <person name="Moolhuijzen P."/>
            <person name="Goolsby J.A."/>
            <person name="Tidwell J."/>
            <person name="Bellgard S.E."/>
            <person name="Bellgard M.I."/>
        </authorList>
    </citation>
    <scope>NUCLEOTIDE SEQUENCE</scope>
    <source>
        <tissue evidence="2">Shoot tissue taken approximately 20 cm above the soil surface</tissue>
    </source>
</reference>